<sequence>MYFPYLRGRQFELIALRELIENDCINSSIIPIIEPVKPTATLLKTIEAFVSRDREIAVVMNPEVGDFVDKLSGLRTENSKLANSLLDLLENCNKVIKAYIMNKESAVFLADNNDKENKLIINRDRDSLNDFLDVYDGVLPRFTLIPDDRAFKRMVPDSKVLLEDCFNKKVRNVDYLDNEDEFFTDNNIYFEEDDLVGFSDYSVVGEEFNESGFAPVAVAIHIIYFDENKALRIHHFVSDSNTGIEDPAGKFGEALEKLVEWCNRHNVQSTLGMKGFYDCYNSGKYPGLGTVKKYSIMHHLELVSDYLGGK</sequence>
<dbReference type="AlphaFoldDB" id="A0A413BCS5"/>
<proteinExistence type="predicted"/>
<evidence type="ECO:0000313" key="1">
    <source>
        <dbReference type="EMBL" id="RGW37286.1"/>
    </source>
</evidence>
<organism evidence="1 2">
    <name type="scientific">Agathobacter rectalis</name>
    <dbReference type="NCBI Taxonomy" id="39491"/>
    <lineage>
        <taxon>Bacteria</taxon>
        <taxon>Bacillati</taxon>
        <taxon>Bacillota</taxon>
        <taxon>Clostridia</taxon>
        <taxon>Lachnospirales</taxon>
        <taxon>Lachnospiraceae</taxon>
        <taxon>Agathobacter</taxon>
    </lineage>
</organism>
<accession>A0A413BCS5</accession>
<dbReference type="Proteomes" id="UP000286581">
    <property type="component" value="Unassembled WGS sequence"/>
</dbReference>
<dbReference type="EMBL" id="QSAE01000068">
    <property type="protein sequence ID" value="RGW37286.1"/>
    <property type="molecule type" value="Genomic_DNA"/>
</dbReference>
<name>A0A413BCS5_9FIRM</name>
<evidence type="ECO:0000313" key="2">
    <source>
        <dbReference type="Proteomes" id="UP000286581"/>
    </source>
</evidence>
<comment type="caution">
    <text evidence="1">The sequence shown here is derived from an EMBL/GenBank/DDBJ whole genome shotgun (WGS) entry which is preliminary data.</text>
</comment>
<reference evidence="1 2" key="1">
    <citation type="submission" date="2018-08" db="EMBL/GenBank/DDBJ databases">
        <title>A genome reference for cultivated species of the human gut microbiota.</title>
        <authorList>
            <person name="Zou Y."/>
            <person name="Xue W."/>
            <person name="Luo G."/>
        </authorList>
    </citation>
    <scope>NUCLEOTIDE SEQUENCE [LARGE SCALE GENOMIC DNA]</scope>
    <source>
        <strain evidence="1 2">AF12-8</strain>
    </source>
</reference>
<protein>
    <recommendedName>
        <fullName evidence="3">Sce7725 family protein</fullName>
    </recommendedName>
</protein>
<gene>
    <name evidence="1" type="ORF">DWV78_14145</name>
</gene>
<evidence type="ECO:0008006" key="3">
    <source>
        <dbReference type="Google" id="ProtNLM"/>
    </source>
</evidence>
<dbReference type="InterPro" id="IPR047727">
    <property type="entry name" value="Sce7725-like"/>
</dbReference>
<dbReference type="NCBIfam" id="NF033831">
    <property type="entry name" value="sce7725_fam"/>
    <property type="match status" value="1"/>
</dbReference>